<dbReference type="AlphaFoldDB" id="A0AAW1A4W5"/>
<organism evidence="2 3">
    <name type="scientific">Tetragonisca angustula</name>
    <dbReference type="NCBI Taxonomy" id="166442"/>
    <lineage>
        <taxon>Eukaryota</taxon>
        <taxon>Metazoa</taxon>
        <taxon>Ecdysozoa</taxon>
        <taxon>Arthropoda</taxon>
        <taxon>Hexapoda</taxon>
        <taxon>Insecta</taxon>
        <taxon>Pterygota</taxon>
        <taxon>Neoptera</taxon>
        <taxon>Endopterygota</taxon>
        <taxon>Hymenoptera</taxon>
        <taxon>Apocrita</taxon>
        <taxon>Aculeata</taxon>
        <taxon>Apoidea</taxon>
        <taxon>Anthophila</taxon>
        <taxon>Apidae</taxon>
        <taxon>Tetragonisca</taxon>
    </lineage>
</organism>
<dbReference type="EMBL" id="JAWNGG020000057">
    <property type="protein sequence ID" value="KAK9304974.1"/>
    <property type="molecule type" value="Genomic_DNA"/>
</dbReference>
<name>A0AAW1A4W5_9HYME</name>
<keyword evidence="1" id="KW-0732">Signal</keyword>
<feature type="signal peptide" evidence="1">
    <location>
        <begin position="1"/>
        <end position="20"/>
    </location>
</feature>
<evidence type="ECO:0000256" key="1">
    <source>
        <dbReference type="SAM" id="SignalP"/>
    </source>
</evidence>
<dbReference type="Proteomes" id="UP001432146">
    <property type="component" value="Unassembled WGS sequence"/>
</dbReference>
<protein>
    <submittedName>
        <fullName evidence="2">Uncharacterized protein</fullName>
    </submittedName>
</protein>
<reference evidence="2 3" key="1">
    <citation type="submission" date="2024-05" db="EMBL/GenBank/DDBJ databases">
        <title>The nuclear and mitochondrial genome assemblies of Tetragonisca angustula (Apidae: Meliponini), a tiny yet remarkable pollinator in the Neotropics.</title>
        <authorList>
            <person name="Ferrari R."/>
            <person name="Ricardo P.C."/>
            <person name="Dias F.C."/>
            <person name="Araujo N.S."/>
            <person name="Soares D.O."/>
            <person name="Zhou Q.-S."/>
            <person name="Zhu C.-D."/>
            <person name="Coutinho L."/>
            <person name="Airas M.C."/>
            <person name="Batista T.M."/>
        </authorList>
    </citation>
    <scope>NUCLEOTIDE SEQUENCE [LARGE SCALE GENOMIC DNA]</scope>
    <source>
        <strain evidence="2">ASF017062</strain>
        <tissue evidence="2">Abdomen</tissue>
    </source>
</reference>
<proteinExistence type="predicted"/>
<accession>A0AAW1A4W5</accession>
<comment type="caution">
    <text evidence="2">The sequence shown here is derived from an EMBL/GenBank/DDBJ whole genome shotgun (WGS) entry which is preliminary data.</text>
</comment>
<sequence length="67" mass="7515">MQRCFVAFLLAVVFINICSLTPICPINEEWNICGQFCEPACGPPATPSIICHEIVSIRNYCELFSFT</sequence>
<keyword evidence="3" id="KW-1185">Reference proteome</keyword>
<evidence type="ECO:0000313" key="2">
    <source>
        <dbReference type="EMBL" id="KAK9304974.1"/>
    </source>
</evidence>
<evidence type="ECO:0000313" key="3">
    <source>
        <dbReference type="Proteomes" id="UP001432146"/>
    </source>
</evidence>
<gene>
    <name evidence="2" type="ORF">QLX08_003830</name>
</gene>
<feature type="chain" id="PRO_5043710313" evidence="1">
    <location>
        <begin position="21"/>
        <end position="67"/>
    </location>
</feature>